<dbReference type="PANTHER" id="PTHR42940:SF8">
    <property type="entry name" value="VACUOLAR PROTEIN SORTING-ASSOCIATED PROTEIN 11"/>
    <property type="match status" value="1"/>
</dbReference>
<feature type="domain" description="Alcohol dehydrogenase-like C-terminal" evidence="6">
    <location>
        <begin position="193"/>
        <end position="319"/>
    </location>
</feature>
<dbReference type="Gene3D" id="3.40.50.720">
    <property type="entry name" value="NAD(P)-binding Rossmann-like Domain"/>
    <property type="match status" value="1"/>
</dbReference>
<dbReference type="InterPro" id="IPR036291">
    <property type="entry name" value="NAD(P)-bd_dom_sf"/>
</dbReference>
<dbReference type="AlphaFoldDB" id="A0A918JQB8"/>
<dbReference type="EMBL" id="BMYS01000036">
    <property type="protein sequence ID" value="GGW97147.1"/>
    <property type="molecule type" value="Genomic_DNA"/>
</dbReference>
<dbReference type="CDD" id="cd08240">
    <property type="entry name" value="6_hydroxyhexanoate_dh_like"/>
    <property type="match status" value="1"/>
</dbReference>
<dbReference type="GO" id="GO:0005737">
    <property type="term" value="C:cytoplasm"/>
    <property type="evidence" value="ECO:0007669"/>
    <property type="project" value="TreeGrafter"/>
</dbReference>
<sequence length="357" mass="37654">MNATETYLAYKVMQFGKPIEAVTETMGAPEGTEVVLATIRCGVCHTDLHLFDGYYDLGQGRRMELQERNITPPLALGHEIVAQLLAAGPDANLDGLEIGKNYLVSPWIGCGQCGNCRQGKENLCLNSASLGVYQDGGYAHRLKLPDPKYLVDIEGLDITEAATLACSGLTAYSALKKSDAAKDDWLAMFGMGGLGTSALLIAKALGYQKIVAVDIDDRKLAAAQQLGASKTVNINAPEASAILQGLEGGLLTVIDFVGSSVTSGLGTQVLSKGGKYIIIGLFGGDLNIALPLVPIRAISIIGSYVGNLIELRELIALAKQGALGKIPVELIAPEQINLALERLRSGTATARQVIAFQ</sequence>
<evidence type="ECO:0000256" key="4">
    <source>
        <dbReference type="ARBA" id="ARBA00022833"/>
    </source>
</evidence>
<evidence type="ECO:0000256" key="2">
    <source>
        <dbReference type="ARBA" id="ARBA00008072"/>
    </source>
</evidence>
<evidence type="ECO:0000313" key="8">
    <source>
        <dbReference type="EMBL" id="GGW97147.1"/>
    </source>
</evidence>
<evidence type="ECO:0000256" key="5">
    <source>
        <dbReference type="ARBA" id="ARBA00023002"/>
    </source>
</evidence>
<comment type="cofactor">
    <cofactor evidence="1">
        <name>Zn(2+)</name>
        <dbReference type="ChEBI" id="CHEBI:29105"/>
    </cofactor>
</comment>
<dbReference type="Proteomes" id="UP000608345">
    <property type="component" value="Unassembled WGS sequence"/>
</dbReference>
<comment type="caution">
    <text evidence="8">The sequence shown here is derived from an EMBL/GenBank/DDBJ whole genome shotgun (WGS) entry which is preliminary data.</text>
</comment>
<dbReference type="GO" id="GO:0046872">
    <property type="term" value="F:metal ion binding"/>
    <property type="evidence" value="ECO:0007669"/>
    <property type="project" value="UniProtKB-KW"/>
</dbReference>
<comment type="similarity">
    <text evidence="2">Belongs to the zinc-containing alcohol dehydrogenase family.</text>
</comment>
<dbReference type="Gene3D" id="3.90.180.10">
    <property type="entry name" value="Medium-chain alcohol dehydrogenases, catalytic domain"/>
    <property type="match status" value="1"/>
</dbReference>
<evidence type="ECO:0000313" key="9">
    <source>
        <dbReference type="Proteomes" id="UP000608345"/>
    </source>
</evidence>
<feature type="domain" description="Alcohol dehydrogenase-like N-terminal" evidence="7">
    <location>
        <begin position="32"/>
        <end position="150"/>
    </location>
</feature>
<evidence type="ECO:0000259" key="7">
    <source>
        <dbReference type="Pfam" id="PF08240"/>
    </source>
</evidence>
<dbReference type="PANTHER" id="PTHR42940">
    <property type="entry name" value="ALCOHOL DEHYDROGENASE 1-RELATED"/>
    <property type="match status" value="1"/>
</dbReference>
<evidence type="ECO:0000259" key="6">
    <source>
        <dbReference type="Pfam" id="PF00107"/>
    </source>
</evidence>
<keyword evidence="3" id="KW-0479">Metal-binding</keyword>
<keyword evidence="5" id="KW-0560">Oxidoreductase</keyword>
<dbReference type="GO" id="GO:0004022">
    <property type="term" value="F:alcohol dehydrogenase (NAD+) activity"/>
    <property type="evidence" value="ECO:0007669"/>
    <property type="project" value="TreeGrafter"/>
</dbReference>
<accession>A0A918JQB8</accession>
<reference evidence="8" key="1">
    <citation type="journal article" date="2014" name="Int. J. Syst. Evol. Microbiol.">
        <title>Complete genome sequence of Corynebacterium casei LMG S-19264T (=DSM 44701T), isolated from a smear-ripened cheese.</title>
        <authorList>
            <consortium name="US DOE Joint Genome Institute (JGI-PGF)"/>
            <person name="Walter F."/>
            <person name="Albersmeier A."/>
            <person name="Kalinowski J."/>
            <person name="Ruckert C."/>
        </authorList>
    </citation>
    <scope>NUCLEOTIDE SEQUENCE</scope>
    <source>
        <strain evidence="8">KCTC 23732</strain>
    </source>
</reference>
<dbReference type="SUPFAM" id="SSF50129">
    <property type="entry name" value="GroES-like"/>
    <property type="match status" value="1"/>
</dbReference>
<protein>
    <submittedName>
        <fullName evidence="8">NAD-dependent alcohol dehydrogenase</fullName>
    </submittedName>
</protein>
<keyword evidence="9" id="KW-1185">Reference proteome</keyword>
<keyword evidence="4" id="KW-0862">Zinc</keyword>
<dbReference type="InterPro" id="IPR011032">
    <property type="entry name" value="GroES-like_sf"/>
</dbReference>
<dbReference type="Pfam" id="PF08240">
    <property type="entry name" value="ADH_N"/>
    <property type="match status" value="1"/>
</dbReference>
<gene>
    <name evidence="8" type="ORF">GCM10011450_28270</name>
</gene>
<evidence type="ECO:0000256" key="1">
    <source>
        <dbReference type="ARBA" id="ARBA00001947"/>
    </source>
</evidence>
<organism evidence="8 9">
    <name type="scientific">Advenella faeciporci</name>
    <dbReference type="NCBI Taxonomy" id="797535"/>
    <lineage>
        <taxon>Bacteria</taxon>
        <taxon>Pseudomonadati</taxon>
        <taxon>Pseudomonadota</taxon>
        <taxon>Betaproteobacteria</taxon>
        <taxon>Burkholderiales</taxon>
        <taxon>Alcaligenaceae</taxon>
    </lineage>
</organism>
<evidence type="ECO:0000256" key="3">
    <source>
        <dbReference type="ARBA" id="ARBA00022723"/>
    </source>
</evidence>
<dbReference type="Pfam" id="PF00107">
    <property type="entry name" value="ADH_zinc_N"/>
    <property type="match status" value="1"/>
</dbReference>
<name>A0A918JQB8_9BURK</name>
<dbReference type="RefSeq" id="WP_189386150.1">
    <property type="nucleotide sequence ID" value="NZ_BAABFY010000035.1"/>
</dbReference>
<dbReference type="InterPro" id="IPR013154">
    <property type="entry name" value="ADH-like_N"/>
</dbReference>
<dbReference type="SUPFAM" id="SSF51735">
    <property type="entry name" value="NAD(P)-binding Rossmann-fold domains"/>
    <property type="match status" value="1"/>
</dbReference>
<dbReference type="InterPro" id="IPR013149">
    <property type="entry name" value="ADH-like_C"/>
</dbReference>
<proteinExistence type="inferred from homology"/>
<reference evidence="8" key="2">
    <citation type="submission" date="2020-09" db="EMBL/GenBank/DDBJ databases">
        <authorList>
            <person name="Sun Q."/>
            <person name="Kim S."/>
        </authorList>
    </citation>
    <scope>NUCLEOTIDE SEQUENCE</scope>
    <source>
        <strain evidence="8">KCTC 23732</strain>
    </source>
</reference>